<feature type="transmembrane region" description="Helical" evidence="12">
    <location>
        <begin position="245"/>
        <end position="271"/>
    </location>
</feature>
<evidence type="ECO:0000256" key="11">
    <source>
        <dbReference type="SAM" id="MobiDB-lite"/>
    </source>
</evidence>
<feature type="transmembrane region" description="Helical" evidence="12">
    <location>
        <begin position="344"/>
        <end position="370"/>
    </location>
</feature>
<organism evidence="14 15">
    <name type="scientific">Acrodontium crateriforme</name>
    <dbReference type="NCBI Taxonomy" id="150365"/>
    <lineage>
        <taxon>Eukaryota</taxon>
        <taxon>Fungi</taxon>
        <taxon>Dikarya</taxon>
        <taxon>Ascomycota</taxon>
        <taxon>Pezizomycotina</taxon>
        <taxon>Dothideomycetes</taxon>
        <taxon>Dothideomycetidae</taxon>
        <taxon>Mycosphaerellales</taxon>
        <taxon>Teratosphaeriaceae</taxon>
        <taxon>Acrodontium</taxon>
    </lineage>
</organism>
<evidence type="ECO:0000256" key="7">
    <source>
        <dbReference type="ARBA" id="ARBA00022989"/>
    </source>
</evidence>
<keyword evidence="8" id="KW-0333">Golgi apparatus</keyword>
<dbReference type="EMBL" id="CP138582">
    <property type="protein sequence ID" value="WPG99572.1"/>
    <property type="molecule type" value="Genomic_DNA"/>
</dbReference>
<feature type="compositionally biased region" description="Basic residues" evidence="11">
    <location>
        <begin position="1045"/>
        <end position="1055"/>
    </location>
</feature>
<keyword evidence="5" id="KW-0677">Repeat</keyword>
<dbReference type="SUPFAM" id="SSF50978">
    <property type="entry name" value="WD40 repeat-like"/>
    <property type="match status" value="1"/>
</dbReference>
<dbReference type="GO" id="GO:0032934">
    <property type="term" value="F:sterol binding"/>
    <property type="evidence" value="ECO:0007669"/>
    <property type="project" value="InterPro"/>
</dbReference>
<dbReference type="Pfam" id="PF12349">
    <property type="entry name" value="Sterol-sensing"/>
    <property type="match status" value="1"/>
</dbReference>
<feature type="transmembrane region" description="Helical" evidence="12">
    <location>
        <begin position="216"/>
        <end position="233"/>
    </location>
</feature>
<dbReference type="InterPro" id="IPR000731">
    <property type="entry name" value="SSD"/>
</dbReference>
<evidence type="ECO:0000256" key="3">
    <source>
        <dbReference type="ARBA" id="ARBA00022574"/>
    </source>
</evidence>
<accession>A0AAQ3M3S7</accession>
<evidence type="ECO:0000313" key="15">
    <source>
        <dbReference type="Proteomes" id="UP001303373"/>
    </source>
</evidence>
<evidence type="ECO:0000256" key="2">
    <source>
        <dbReference type="ARBA" id="ARBA00004653"/>
    </source>
</evidence>
<feature type="region of interest" description="Disordered" evidence="11">
    <location>
        <begin position="1034"/>
        <end position="1055"/>
    </location>
</feature>
<dbReference type="GO" id="GO:0045540">
    <property type="term" value="P:regulation of cholesterol biosynthetic process"/>
    <property type="evidence" value="ECO:0007669"/>
    <property type="project" value="TreeGrafter"/>
</dbReference>
<dbReference type="InterPro" id="IPR036322">
    <property type="entry name" value="WD40_repeat_dom_sf"/>
</dbReference>
<comment type="subcellular location">
    <subcellularLocation>
        <location evidence="1">Endoplasmic reticulum membrane</location>
    </subcellularLocation>
    <subcellularLocation>
        <location evidence="2">Golgi apparatus membrane</location>
        <topology evidence="2">Multi-pass membrane protein</topology>
    </subcellularLocation>
</comment>
<evidence type="ECO:0000256" key="8">
    <source>
        <dbReference type="ARBA" id="ARBA00023034"/>
    </source>
</evidence>
<evidence type="ECO:0000313" key="14">
    <source>
        <dbReference type="EMBL" id="WPG99572.1"/>
    </source>
</evidence>
<dbReference type="GO" id="GO:0005789">
    <property type="term" value="C:endoplasmic reticulum membrane"/>
    <property type="evidence" value="ECO:0007669"/>
    <property type="project" value="UniProtKB-SubCell"/>
</dbReference>
<dbReference type="GO" id="GO:0032936">
    <property type="term" value="C:SREBP-SCAP complex"/>
    <property type="evidence" value="ECO:0007669"/>
    <property type="project" value="TreeGrafter"/>
</dbReference>
<dbReference type="GO" id="GO:0000139">
    <property type="term" value="C:Golgi membrane"/>
    <property type="evidence" value="ECO:0007669"/>
    <property type="project" value="UniProtKB-SubCell"/>
</dbReference>
<evidence type="ECO:0000256" key="10">
    <source>
        <dbReference type="ARBA" id="ARBA00023180"/>
    </source>
</evidence>
<evidence type="ECO:0000256" key="9">
    <source>
        <dbReference type="ARBA" id="ARBA00023136"/>
    </source>
</evidence>
<dbReference type="Proteomes" id="UP001303373">
    <property type="component" value="Chromosome 3"/>
</dbReference>
<feature type="transmembrane region" description="Helical" evidence="12">
    <location>
        <begin position="277"/>
        <end position="299"/>
    </location>
</feature>
<keyword evidence="4 12" id="KW-0812">Transmembrane</keyword>
<evidence type="ECO:0000256" key="4">
    <source>
        <dbReference type="ARBA" id="ARBA00022692"/>
    </source>
</evidence>
<dbReference type="InterPro" id="IPR053958">
    <property type="entry name" value="HMGCR/SNAP/NPC1-like_SSD"/>
</dbReference>
<dbReference type="PANTHER" id="PTHR46378">
    <property type="entry name" value="STEROL REGULATORY ELEMENT-BINDING PROTEIN CLEAVAGE-ACTIVATING PROTEIN"/>
    <property type="match status" value="1"/>
</dbReference>
<proteinExistence type="predicted"/>
<dbReference type="PANTHER" id="PTHR46378:SF1">
    <property type="entry name" value="STEROL REGULATORY ELEMENT-BINDING PROTEIN CLEAVAGE-ACTIVATING PROTEIN"/>
    <property type="match status" value="1"/>
</dbReference>
<keyword evidence="6" id="KW-0256">Endoplasmic reticulum</keyword>
<feature type="transmembrane region" description="Helical" evidence="12">
    <location>
        <begin position="542"/>
        <end position="565"/>
    </location>
</feature>
<dbReference type="SUPFAM" id="SSF82866">
    <property type="entry name" value="Multidrug efflux transporter AcrB transmembrane domain"/>
    <property type="match status" value="1"/>
</dbReference>
<feature type="domain" description="SSD" evidence="13">
    <location>
        <begin position="214"/>
        <end position="372"/>
    </location>
</feature>
<protein>
    <recommendedName>
        <fullName evidence="13">SSD domain-containing protein</fullName>
    </recommendedName>
</protein>
<keyword evidence="15" id="KW-1185">Reference proteome</keyword>
<gene>
    <name evidence="14" type="ORF">R9X50_00239000</name>
</gene>
<reference evidence="14 15" key="1">
    <citation type="submission" date="2023-11" db="EMBL/GenBank/DDBJ databases">
        <title>An acidophilic fungus is an integral part of prey digestion in a carnivorous sundew plant.</title>
        <authorList>
            <person name="Tsai I.J."/>
        </authorList>
    </citation>
    <scope>NUCLEOTIDE SEQUENCE [LARGE SCALE GENOMIC DNA]</scope>
    <source>
        <strain evidence="14">169a</strain>
    </source>
</reference>
<name>A0AAQ3M3S7_9PEZI</name>
<dbReference type="InterPro" id="IPR030225">
    <property type="entry name" value="SCAP"/>
</dbReference>
<evidence type="ECO:0000256" key="6">
    <source>
        <dbReference type="ARBA" id="ARBA00022824"/>
    </source>
</evidence>
<keyword evidence="10" id="KW-0325">Glycoprotein</keyword>
<sequence>MAFSYPTVFLSENPTAGFAAYPHHFWTTAKPFEGEPSNADVEMRQVWVHGSYMQALDKTVLKNALKIQQTLVGDEKRMAVFPALDPKLRTTELSWGYHSPLLYWNNSAQMIDEDNDILRTINEQSRSSSSLNVALRPASVLAGKQFDRWKLQAADALVITLMNRVENGAGAIWHDRMKTLTAGPCQNCTLFPHDGHVTRSRVYEFSFTPLSVSENLALAFAYSCMALYVLVSLHRMKAFHSRFGLVVTAITQITCSILSSITICGVLKINLSMVPQSAYPFVVLVIGLENMFRLINAIVQHPATMDTELRVANALGDVGPVSVAAAAQNLIILSLLSRFVSPGVAAFCAFACIATIFDAFFLLTFFVAVLNVDIKRLELQDAISRSNQAKTGTKRKASPVHHTWFDALLQGRLPFSTRMAGTVVTTTFILSLNYHFFKRHEKGGGLRHLLGLARGDSPSFDDFDTFTPPPMNATLTPAEWMSMQDFETAREVMSLANPGADSFVIRVFAPLIVVLANADRTGAPLGKDAWSQALQSFAIHHFYPAAVAVVFIVAFVAVLMNFLLYREAGDGDEADTDRYEDGITMQTTKLPHMLDIIKLSTNEVGHFVSIALDRTIAVSILDRFQKTRHTMVIPPEILMKVAWPVHNAVVDDTGDFVACHCADGRVFIYKFTAQSCVQIMHYPDDHPAVMFRFIRFPGSETTQNYLAVLTSGGRLVMKNIDSGADISLCLSQVPLLGATLIEASDQSRQLIIATEDASVVSFDWIASSWIERNKEIIPISTTHGRITGAVKMEANKDLGSDVLVVRASNNIVFLDGQTLAVISTFDLEKHGDPSGSLLIDHVTECDSCGSVAFRCIALTSDPTESGERKLVTLTPGSDGNSSICLRNTKPTCQSFEDAKRTEHSLPARSGWQPLKTQGILGLRRRKLPSADDHATRLKDTNSTQARLRRRTRISAHSTASLELWEAYKLSLTGELETIDVSMTGECGADDQAALYVNTAGPTVSLDSQSIAVAFGNTVKIIKAARRGAFVNRDDGTTLSRQSSTNRKRLNLRKAQ</sequence>
<dbReference type="GO" id="GO:0032933">
    <property type="term" value="P:SREBP signaling pathway"/>
    <property type="evidence" value="ECO:0007669"/>
    <property type="project" value="InterPro"/>
</dbReference>
<dbReference type="PROSITE" id="PS50156">
    <property type="entry name" value="SSD"/>
    <property type="match status" value="1"/>
</dbReference>
<keyword evidence="9 12" id="KW-0472">Membrane</keyword>
<evidence type="ECO:0000259" key="13">
    <source>
        <dbReference type="PROSITE" id="PS50156"/>
    </source>
</evidence>
<evidence type="ECO:0000256" key="1">
    <source>
        <dbReference type="ARBA" id="ARBA00004586"/>
    </source>
</evidence>
<keyword evidence="3" id="KW-0853">WD repeat</keyword>
<evidence type="ECO:0000256" key="12">
    <source>
        <dbReference type="SAM" id="Phobius"/>
    </source>
</evidence>
<dbReference type="AlphaFoldDB" id="A0AAQ3M3S7"/>
<keyword evidence="7 12" id="KW-1133">Transmembrane helix</keyword>
<evidence type="ECO:0000256" key="5">
    <source>
        <dbReference type="ARBA" id="ARBA00022737"/>
    </source>
</evidence>